<keyword evidence="1" id="KW-0472">Membrane</keyword>
<evidence type="ECO:0000256" key="1">
    <source>
        <dbReference type="SAM" id="Phobius"/>
    </source>
</evidence>
<feature type="transmembrane region" description="Helical" evidence="1">
    <location>
        <begin position="12"/>
        <end position="35"/>
    </location>
</feature>
<gene>
    <name evidence="2" type="ORF">TZ92_01027</name>
</gene>
<dbReference type="RefSeq" id="WP_033629557.1">
    <property type="nucleotide sequence ID" value="NZ_JYGO01000002.1"/>
</dbReference>
<protein>
    <submittedName>
        <fullName evidence="2">Uncharacterized protein</fullName>
    </submittedName>
</protein>
<evidence type="ECO:0000313" key="3">
    <source>
        <dbReference type="Proteomes" id="UP000033716"/>
    </source>
</evidence>
<reference evidence="2 3" key="1">
    <citation type="submission" date="2015-02" db="EMBL/GenBank/DDBJ databases">
        <title>Evolution of amylase-binding proteins of oral streptococcal species.</title>
        <authorList>
            <person name="Haase E.M."/>
        </authorList>
    </citation>
    <scope>NUCLEOTIDE SEQUENCE [LARGE SCALE GENOMIC DNA]</scope>
    <source>
        <strain evidence="2 3">SK141</strain>
    </source>
</reference>
<name>A0A0F2DA42_STROR</name>
<keyword evidence="1" id="KW-0812">Transmembrane</keyword>
<organism evidence="2 3">
    <name type="scientific">Streptococcus oralis subsp. oralis</name>
    <dbReference type="NCBI Taxonomy" id="1891914"/>
    <lineage>
        <taxon>Bacteria</taxon>
        <taxon>Bacillati</taxon>
        <taxon>Bacillota</taxon>
        <taxon>Bacilli</taxon>
        <taxon>Lactobacillales</taxon>
        <taxon>Streptococcaceae</taxon>
        <taxon>Streptococcus</taxon>
    </lineage>
</organism>
<feature type="transmembrane region" description="Helical" evidence="1">
    <location>
        <begin position="125"/>
        <end position="149"/>
    </location>
</feature>
<dbReference type="PATRIC" id="fig|28037.214.peg.1032"/>
<dbReference type="EMBL" id="JYGR01000005">
    <property type="protein sequence ID" value="KJQ70502.1"/>
    <property type="molecule type" value="Genomic_DNA"/>
</dbReference>
<accession>A0A0F2DA42</accession>
<dbReference type="Proteomes" id="UP000033716">
    <property type="component" value="Unassembled WGS sequence"/>
</dbReference>
<evidence type="ECO:0000313" key="2">
    <source>
        <dbReference type="EMBL" id="KJQ70502.1"/>
    </source>
</evidence>
<dbReference type="AlphaFoldDB" id="A0A0F2DA42"/>
<proteinExistence type="predicted"/>
<feature type="transmembrane region" description="Helical" evidence="1">
    <location>
        <begin position="50"/>
        <end position="83"/>
    </location>
</feature>
<sequence>MKQYIKNNWKKGFHWLISNIVILCFVVLSLAIFSIDDGPTIFIILKNLDFIILAKSIGISVVISFLFLSFQNVTFVPVALIILYLFRETIKDSFSLKKLKQKNLLQMLVLIILSSFLEFEKSREWSIRFLFLLAPWYLFSVISILVMTYRKSKREEEVKKRNQIQALFTLFEKHQINKNTYPVICPSCSSENLLDLGQGKSCDYCGAWLSRKEI</sequence>
<comment type="caution">
    <text evidence="2">The sequence shown here is derived from an EMBL/GenBank/DDBJ whole genome shotgun (WGS) entry which is preliminary data.</text>
</comment>
<keyword evidence="1" id="KW-1133">Transmembrane helix</keyword>